<name>A0A3N1Y8W0_9GAMM</name>
<accession>A0A3N1Y8W0</accession>
<dbReference type="InterPro" id="IPR052017">
    <property type="entry name" value="TSUP"/>
</dbReference>
<evidence type="ECO:0000256" key="6">
    <source>
        <dbReference type="ARBA" id="ARBA00022989"/>
    </source>
</evidence>
<reference evidence="9 10" key="1">
    <citation type="submission" date="2018-11" db="EMBL/GenBank/DDBJ databases">
        <title>Genomic Encyclopedia of Type Strains, Phase IV (KMG-IV): sequencing the most valuable type-strain genomes for metagenomic binning, comparative biology and taxonomic classification.</title>
        <authorList>
            <person name="Goeker M."/>
        </authorList>
    </citation>
    <scope>NUCLEOTIDE SEQUENCE [LARGE SCALE GENOMIC DNA]</scope>
    <source>
        <strain evidence="9 10">DSM 100275</strain>
    </source>
</reference>
<evidence type="ECO:0000256" key="1">
    <source>
        <dbReference type="ARBA" id="ARBA00004651"/>
    </source>
</evidence>
<dbReference type="OrthoDB" id="7029178at2"/>
<dbReference type="Pfam" id="PF01925">
    <property type="entry name" value="TauE"/>
    <property type="match status" value="1"/>
</dbReference>
<evidence type="ECO:0000256" key="3">
    <source>
        <dbReference type="ARBA" id="ARBA00022448"/>
    </source>
</evidence>
<feature type="transmembrane region" description="Helical" evidence="8">
    <location>
        <begin position="76"/>
        <end position="94"/>
    </location>
</feature>
<comment type="subcellular location">
    <subcellularLocation>
        <location evidence="1 8">Cell membrane</location>
        <topology evidence="1 8">Multi-pass membrane protein</topology>
    </subcellularLocation>
</comment>
<dbReference type="PANTHER" id="PTHR30269">
    <property type="entry name" value="TRANSMEMBRANE PROTEIN YFCA"/>
    <property type="match status" value="1"/>
</dbReference>
<dbReference type="RefSeq" id="WP_148051429.1">
    <property type="nucleotide sequence ID" value="NZ_RJVI01000001.1"/>
</dbReference>
<comment type="similarity">
    <text evidence="2 8">Belongs to the 4-toluene sulfonate uptake permease (TSUP) (TC 2.A.102) family.</text>
</comment>
<dbReference type="Proteomes" id="UP000276634">
    <property type="component" value="Unassembled WGS sequence"/>
</dbReference>
<evidence type="ECO:0000313" key="9">
    <source>
        <dbReference type="EMBL" id="ROR34971.1"/>
    </source>
</evidence>
<dbReference type="GO" id="GO:0005886">
    <property type="term" value="C:plasma membrane"/>
    <property type="evidence" value="ECO:0007669"/>
    <property type="project" value="UniProtKB-SubCell"/>
</dbReference>
<keyword evidence="5 8" id="KW-0812">Transmembrane</keyword>
<dbReference type="AlphaFoldDB" id="A0A3N1Y8W0"/>
<feature type="transmembrane region" description="Helical" evidence="8">
    <location>
        <begin position="195"/>
        <end position="214"/>
    </location>
</feature>
<evidence type="ECO:0000256" key="8">
    <source>
        <dbReference type="RuleBase" id="RU363041"/>
    </source>
</evidence>
<feature type="transmembrane region" description="Helical" evidence="8">
    <location>
        <begin position="226"/>
        <end position="244"/>
    </location>
</feature>
<evidence type="ECO:0000256" key="7">
    <source>
        <dbReference type="ARBA" id="ARBA00023136"/>
    </source>
</evidence>
<feature type="transmembrane region" description="Helical" evidence="8">
    <location>
        <begin position="100"/>
        <end position="119"/>
    </location>
</feature>
<evidence type="ECO:0000313" key="10">
    <source>
        <dbReference type="Proteomes" id="UP000276634"/>
    </source>
</evidence>
<comment type="caution">
    <text evidence="9">The sequence shown here is derived from an EMBL/GenBank/DDBJ whole genome shotgun (WGS) entry which is preliminary data.</text>
</comment>
<protein>
    <recommendedName>
        <fullName evidence="8">Probable membrane transporter protein</fullName>
    </recommendedName>
</protein>
<dbReference type="InterPro" id="IPR002781">
    <property type="entry name" value="TM_pro_TauE-like"/>
</dbReference>
<evidence type="ECO:0000256" key="4">
    <source>
        <dbReference type="ARBA" id="ARBA00022475"/>
    </source>
</evidence>
<evidence type="ECO:0000256" key="5">
    <source>
        <dbReference type="ARBA" id="ARBA00022692"/>
    </source>
</evidence>
<feature type="transmembrane region" description="Helical" evidence="8">
    <location>
        <begin position="42"/>
        <end position="64"/>
    </location>
</feature>
<evidence type="ECO:0000256" key="2">
    <source>
        <dbReference type="ARBA" id="ARBA00009142"/>
    </source>
</evidence>
<dbReference type="EMBL" id="RJVI01000001">
    <property type="protein sequence ID" value="ROR34971.1"/>
    <property type="molecule type" value="Genomic_DNA"/>
</dbReference>
<keyword evidence="6 8" id="KW-1133">Transmembrane helix</keyword>
<gene>
    <name evidence="9" type="ORF">EDC57_0884</name>
</gene>
<keyword evidence="7 8" id="KW-0472">Membrane</keyword>
<dbReference type="PANTHER" id="PTHR30269:SF37">
    <property type="entry name" value="MEMBRANE TRANSPORTER PROTEIN"/>
    <property type="match status" value="1"/>
</dbReference>
<feature type="transmembrane region" description="Helical" evidence="8">
    <location>
        <begin position="170"/>
        <end position="188"/>
    </location>
</feature>
<feature type="transmembrane region" description="Helical" evidence="8">
    <location>
        <begin position="7"/>
        <end position="36"/>
    </location>
</feature>
<organism evidence="9 10">
    <name type="scientific">Inmirania thermothiophila</name>
    <dbReference type="NCBI Taxonomy" id="1750597"/>
    <lineage>
        <taxon>Bacteria</taxon>
        <taxon>Pseudomonadati</taxon>
        <taxon>Pseudomonadota</taxon>
        <taxon>Gammaproteobacteria</taxon>
        <taxon>Chromatiales</taxon>
        <taxon>Ectothiorhodospiraceae</taxon>
        <taxon>Inmirania</taxon>
    </lineage>
</organism>
<keyword evidence="10" id="KW-1185">Reference proteome</keyword>
<keyword evidence="3" id="KW-0813">Transport</keyword>
<keyword evidence="4 8" id="KW-1003">Cell membrane</keyword>
<sequence>MGAGESMFLLALAAGAYVQTVTGFALGLIVMGAVALGGWVPLPAAAAVVSVVALVNNALALAGLRRHVAAGRAARIAAALVPSVALGVWLLERLSVAAESFLRALLGTVILGAGVLLMLHPARRRRPAPAWSDLAFGAVAGVLGGLFSTAGPPVVYHLYREPMRLVEVRATLFAVFVLASLSRVLYVAAAGGFDAHTTGLAAAALPAVAAATWLGRRFPPPLGESGLRRLAFGILALLALPLWLV</sequence>
<proteinExistence type="inferred from homology"/>
<feature type="transmembrane region" description="Helical" evidence="8">
    <location>
        <begin position="131"/>
        <end position="150"/>
    </location>
</feature>